<name>A0A3D9IXF5_9BACL</name>
<proteinExistence type="predicted"/>
<feature type="signal peptide" evidence="1">
    <location>
        <begin position="1"/>
        <end position="23"/>
    </location>
</feature>
<keyword evidence="1" id="KW-0732">Signal</keyword>
<feature type="chain" id="PRO_5038399893" description="Copper amine oxidase-like protein" evidence="1">
    <location>
        <begin position="24"/>
        <end position="255"/>
    </location>
</feature>
<accession>A0A3D9IXF5</accession>
<sequence>MKIGLKKKAASLMVAAVVTTCLPAVVSASEGELTISINGTKLVSSANHVADGRVYIDLKKFSAFTGFTFSYDNKKHSAIINGKEVKAVETKGIPTVAIKDLANAVDVNSLSWNGKTKTAQLSFASKLVVYGDIVSELAGCVLQNRFTVGDGIVFRMKATNPVTGKLAEDAKLQVHLATGEVLDMQLGQHPPELPGGEKFWSANYKVTDKTPKGTLGYYITAQSASMKGEYKPFQVMPSLITIVDTEPSETGKSTQ</sequence>
<evidence type="ECO:0000313" key="2">
    <source>
        <dbReference type="EMBL" id="RED66334.1"/>
    </source>
</evidence>
<comment type="caution">
    <text evidence="2">The sequence shown here is derived from an EMBL/GenBank/DDBJ whole genome shotgun (WGS) entry which is preliminary data.</text>
</comment>
<gene>
    <name evidence="2" type="ORF">DFP95_101833</name>
</gene>
<dbReference type="AlphaFoldDB" id="A0A3D9IXF5"/>
<dbReference type="Proteomes" id="UP000256869">
    <property type="component" value="Unassembled WGS sequence"/>
</dbReference>
<protein>
    <recommendedName>
        <fullName evidence="4">Copper amine oxidase-like protein</fullName>
    </recommendedName>
</protein>
<evidence type="ECO:0000313" key="3">
    <source>
        <dbReference type="Proteomes" id="UP000256869"/>
    </source>
</evidence>
<evidence type="ECO:0008006" key="4">
    <source>
        <dbReference type="Google" id="ProtNLM"/>
    </source>
</evidence>
<dbReference type="RefSeq" id="WP_115991256.1">
    <property type="nucleotide sequence ID" value="NZ_QRDY01000001.1"/>
</dbReference>
<dbReference type="EMBL" id="QRDY01000001">
    <property type="protein sequence ID" value="RED66334.1"/>
    <property type="molecule type" value="Genomic_DNA"/>
</dbReference>
<organism evidence="2 3">
    <name type="scientific">Cohnella lupini</name>
    <dbReference type="NCBI Taxonomy" id="1294267"/>
    <lineage>
        <taxon>Bacteria</taxon>
        <taxon>Bacillati</taxon>
        <taxon>Bacillota</taxon>
        <taxon>Bacilli</taxon>
        <taxon>Bacillales</taxon>
        <taxon>Paenibacillaceae</taxon>
        <taxon>Cohnella</taxon>
    </lineage>
</organism>
<evidence type="ECO:0000256" key="1">
    <source>
        <dbReference type="SAM" id="SignalP"/>
    </source>
</evidence>
<keyword evidence="3" id="KW-1185">Reference proteome</keyword>
<reference evidence="2 3" key="1">
    <citation type="submission" date="2018-07" db="EMBL/GenBank/DDBJ databases">
        <title>Genomic Encyclopedia of Type Strains, Phase III (KMG-III): the genomes of soil and plant-associated and newly described type strains.</title>
        <authorList>
            <person name="Whitman W."/>
        </authorList>
    </citation>
    <scope>NUCLEOTIDE SEQUENCE [LARGE SCALE GENOMIC DNA]</scope>
    <source>
        <strain evidence="2 3">CECT 8236</strain>
    </source>
</reference>
<dbReference type="OrthoDB" id="279535at2"/>